<dbReference type="InterPro" id="IPR054120">
    <property type="entry name" value="PBPA_dimer"/>
</dbReference>
<protein>
    <submittedName>
        <fullName evidence="3">Peptidoglycan glycosyltransferase</fullName>
    </submittedName>
</protein>
<evidence type="ECO:0000313" key="4">
    <source>
        <dbReference type="Proteomes" id="UP000222056"/>
    </source>
</evidence>
<dbReference type="SUPFAM" id="SSF56601">
    <property type="entry name" value="beta-lactamase/transpeptidase-like"/>
    <property type="match status" value="1"/>
</dbReference>
<feature type="domain" description="Penicillin binding protein A dimerisation" evidence="2">
    <location>
        <begin position="52"/>
        <end position="129"/>
    </location>
</feature>
<dbReference type="Gene3D" id="3.90.1310.10">
    <property type="entry name" value="Penicillin-binding protein 2a (Domain 2)"/>
    <property type="match status" value="1"/>
</dbReference>
<keyword evidence="3" id="KW-0808">Transferase</keyword>
<reference evidence="4" key="1">
    <citation type="submission" date="2016-10" db="EMBL/GenBank/DDBJ databases">
        <authorList>
            <person name="Varghese N."/>
            <person name="Submissions S."/>
        </authorList>
    </citation>
    <scope>NUCLEOTIDE SEQUENCE [LARGE SCALE GENOMIC DNA]</scope>
    <source>
        <strain evidence="4">ATCC 35263</strain>
    </source>
</reference>
<dbReference type="Pfam" id="PF21922">
    <property type="entry name" value="PBP_dimer_2"/>
    <property type="match status" value="1"/>
</dbReference>
<dbReference type="STRING" id="29539.SAMN02745716_0639"/>
<dbReference type="GO" id="GO:0071972">
    <property type="term" value="F:peptidoglycan L,D-transpeptidase activity"/>
    <property type="evidence" value="ECO:0007669"/>
    <property type="project" value="TreeGrafter"/>
</dbReference>
<name>A0A1H6FMN6_THEAL</name>
<dbReference type="EMBL" id="FNWJ01000001">
    <property type="protein sequence ID" value="SEH11034.1"/>
    <property type="molecule type" value="Genomic_DNA"/>
</dbReference>
<dbReference type="GO" id="GO:0071555">
    <property type="term" value="P:cell wall organization"/>
    <property type="evidence" value="ECO:0007669"/>
    <property type="project" value="TreeGrafter"/>
</dbReference>
<proteinExistence type="predicted"/>
<dbReference type="GO" id="GO:0005886">
    <property type="term" value="C:plasma membrane"/>
    <property type="evidence" value="ECO:0007669"/>
    <property type="project" value="TreeGrafter"/>
</dbReference>
<sequence length="474" mass="50016">MNARIATIFSATALLFTLLVVFTTRWTVLEAGALRDQPSNRRSLIEEARHPRGLILARDGTVLARSVRRGRGSRAHYERVYPLGGLFAHAVGYSLIELGRAGIERYRNDALSGKRQGVDTLLALIEGRSGRPDDVVTTLDPAGQRAAYAGLAGRAGAVVALDPRNGAVLVMASEPTYDPNLLRTKRSTGGALAPELNRATQGRYPPGSTMKVVTAAAALDTGEFTPQSVLNGDSPQIIGGAPLANFGNQSFGPISLTDALTNSVNTVFAQVGERLGKRTLFAYMDRFGFGRLPQLDYPRQQMTVSGVFAGSRLLGPDDPLDVGRVAIGQERLQVTPLQMALVAAAVANGGLLMKPHLTDRIVDPDGRVVKRIGADPQARVMSATTAGQLTEMMSRVVEEGSGTAAALAGIRVAGKTGTAEVAGGAANQAWFIGFAPVERPRVAIAVTVERTQGQGGTVAAPIAREVLKVLLANR</sequence>
<dbReference type="SUPFAM" id="SSF56519">
    <property type="entry name" value="Penicillin binding protein dimerisation domain"/>
    <property type="match status" value="1"/>
</dbReference>
<dbReference type="Pfam" id="PF00905">
    <property type="entry name" value="Transpeptidase"/>
    <property type="match status" value="1"/>
</dbReference>
<accession>A0A1H6FMN6</accession>
<gene>
    <name evidence="3" type="ORF">SAMN02745716_0639</name>
</gene>
<dbReference type="PANTHER" id="PTHR30627:SF24">
    <property type="entry name" value="PENICILLIN-BINDING PROTEIN 4B"/>
    <property type="match status" value="1"/>
</dbReference>
<dbReference type="AlphaFoldDB" id="A0A1H6FMN6"/>
<dbReference type="OrthoDB" id="9766847at2"/>
<evidence type="ECO:0000313" key="3">
    <source>
        <dbReference type="EMBL" id="SEH11034.1"/>
    </source>
</evidence>
<dbReference type="Gene3D" id="3.40.710.10">
    <property type="entry name" value="DD-peptidase/beta-lactamase superfamily"/>
    <property type="match status" value="1"/>
</dbReference>
<dbReference type="InterPro" id="IPR001460">
    <property type="entry name" value="PCN-bd_Tpept"/>
</dbReference>
<dbReference type="GO" id="GO:0016740">
    <property type="term" value="F:transferase activity"/>
    <property type="evidence" value="ECO:0007669"/>
    <property type="project" value="UniProtKB-KW"/>
</dbReference>
<dbReference type="GO" id="GO:0008658">
    <property type="term" value="F:penicillin binding"/>
    <property type="evidence" value="ECO:0007669"/>
    <property type="project" value="InterPro"/>
</dbReference>
<evidence type="ECO:0000259" key="1">
    <source>
        <dbReference type="Pfam" id="PF00905"/>
    </source>
</evidence>
<dbReference type="RefSeq" id="WP_093116153.1">
    <property type="nucleotide sequence ID" value="NZ_FNWJ01000001.1"/>
</dbReference>
<evidence type="ECO:0000259" key="2">
    <source>
        <dbReference type="Pfam" id="PF21922"/>
    </source>
</evidence>
<organism evidence="3 4">
    <name type="scientific">Thermoleophilum album</name>
    <dbReference type="NCBI Taxonomy" id="29539"/>
    <lineage>
        <taxon>Bacteria</taxon>
        <taxon>Bacillati</taxon>
        <taxon>Actinomycetota</taxon>
        <taxon>Thermoleophilia</taxon>
        <taxon>Thermoleophilales</taxon>
        <taxon>Thermoleophilaceae</taxon>
        <taxon>Thermoleophilum</taxon>
    </lineage>
</organism>
<feature type="domain" description="Penicillin-binding protein transpeptidase" evidence="1">
    <location>
        <begin position="156"/>
        <end position="468"/>
    </location>
</feature>
<keyword evidence="4" id="KW-1185">Reference proteome</keyword>
<dbReference type="InterPro" id="IPR050515">
    <property type="entry name" value="Beta-lactam/transpept"/>
</dbReference>
<dbReference type="Proteomes" id="UP000222056">
    <property type="component" value="Unassembled WGS sequence"/>
</dbReference>
<dbReference type="InterPro" id="IPR012338">
    <property type="entry name" value="Beta-lactam/transpept-like"/>
</dbReference>
<dbReference type="PANTHER" id="PTHR30627">
    <property type="entry name" value="PEPTIDOGLYCAN D,D-TRANSPEPTIDASE"/>
    <property type="match status" value="1"/>
</dbReference>
<dbReference type="InterPro" id="IPR036138">
    <property type="entry name" value="PBP_dimer_sf"/>
</dbReference>